<organism evidence="1 2">
    <name type="scientific">Methylorubrum rhodesianum</name>
    <dbReference type="NCBI Taxonomy" id="29427"/>
    <lineage>
        <taxon>Bacteria</taxon>
        <taxon>Pseudomonadati</taxon>
        <taxon>Pseudomonadota</taxon>
        <taxon>Alphaproteobacteria</taxon>
        <taxon>Hyphomicrobiales</taxon>
        <taxon>Methylobacteriaceae</taxon>
        <taxon>Methylorubrum</taxon>
    </lineage>
</organism>
<dbReference type="RefSeq" id="WP_183670449.1">
    <property type="nucleotide sequence ID" value="NZ_JACHOS010000023.1"/>
</dbReference>
<evidence type="ECO:0000313" key="2">
    <source>
        <dbReference type="Proteomes" id="UP001404845"/>
    </source>
</evidence>
<name>A0ABU9Z5S9_9HYPH</name>
<evidence type="ECO:0000313" key="1">
    <source>
        <dbReference type="EMBL" id="MEN3226696.1"/>
    </source>
</evidence>
<evidence type="ECO:0008006" key="3">
    <source>
        <dbReference type="Google" id="ProtNLM"/>
    </source>
</evidence>
<accession>A0ABU9Z5S9</accession>
<keyword evidence="2" id="KW-1185">Reference proteome</keyword>
<sequence length="217" mass="23657">MTFDREDETWMVRARPLGSVLCDAAFRIADSLYIGPDHDIGPADWERLRVPLGPADLLCCVPLLTATLDLPGREPALVAHYERLIALARQHGKDAALAHPFPYFSVTPLLLEEGRAIVTFPWTDDVPQTVAILTALAGAGSDGVLWDDIDQGWFIRLVVRDGTLFIAEGDPDEGADTLLRADAKSIADQATAALARLRSLHAHLIRAVGRDLWTCAS</sequence>
<reference evidence="1 2" key="1">
    <citation type="journal article" date="2023" name="PLoS ONE">
        <title>Complete genome assembly of Hawai'i environmental nontuberculous mycobacteria reveals unexpected co-isolation with methylobacteria.</title>
        <authorList>
            <person name="Hendrix J."/>
            <person name="Epperson L.E."/>
            <person name="Tong E.I."/>
            <person name="Chan Y.L."/>
            <person name="Hasan N.A."/>
            <person name="Dawrs S.N."/>
            <person name="Norton G.J."/>
            <person name="Virdi R."/>
            <person name="Crooks J.L."/>
            <person name="Chan E.D."/>
            <person name="Honda J.R."/>
            <person name="Strong M."/>
        </authorList>
    </citation>
    <scope>NUCLEOTIDE SEQUENCE [LARGE SCALE GENOMIC DNA]</scope>
    <source>
        <strain evidence="1 2">NJH_HI01</strain>
    </source>
</reference>
<dbReference type="Proteomes" id="UP001404845">
    <property type="component" value="Unassembled WGS sequence"/>
</dbReference>
<gene>
    <name evidence="1" type="ORF">PUR21_03295</name>
</gene>
<proteinExistence type="predicted"/>
<protein>
    <recommendedName>
        <fullName evidence="3">DUF402 domain-containing protein</fullName>
    </recommendedName>
</protein>
<dbReference type="EMBL" id="JAQYXL010000001">
    <property type="protein sequence ID" value="MEN3226696.1"/>
    <property type="molecule type" value="Genomic_DNA"/>
</dbReference>
<comment type="caution">
    <text evidence="1">The sequence shown here is derived from an EMBL/GenBank/DDBJ whole genome shotgun (WGS) entry which is preliminary data.</text>
</comment>